<keyword evidence="1" id="KW-0472">Membrane</keyword>
<dbReference type="Proteomes" id="UP000196230">
    <property type="component" value="Unassembled WGS sequence"/>
</dbReference>
<sequence>MAPPDTAASAPTPAQFRAAQSSEEFGELRRTHRSFVWPMTVAFLVWYVLFVVLGAFFHDVMSIRLIGNINLGLVLGLLQFVSTFAITAAYVQFANKKLDPRAAAMRERLEAEAGDGRHGEEEIR</sequence>
<evidence type="ECO:0008006" key="4">
    <source>
        <dbReference type="Google" id="ProtNLM"/>
    </source>
</evidence>
<dbReference type="PANTHER" id="PTHR38441">
    <property type="entry name" value="INTEGRAL MEMBRANE PROTEIN-RELATED"/>
    <property type="match status" value="1"/>
</dbReference>
<protein>
    <recommendedName>
        <fullName evidence="4">DUF485 domain-containing protein</fullName>
    </recommendedName>
</protein>
<name>A0A1R4INI6_9MICC</name>
<dbReference type="PANTHER" id="PTHR38441:SF1">
    <property type="entry name" value="MEMBRANE PROTEIN"/>
    <property type="match status" value="1"/>
</dbReference>
<keyword evidence="1" id="KW-1133">Transmembrane helix</keyword>
<feature type="transmembrane region" description="Helical" evidence="1">
    <location>
        <begin position="35"/>
        <end position="57"/>
    </location>
</feature>
<reference evidence="2 3" key="1">
    <citation type="submission" date="2017-02" db="EMBL/GenBank/DDBJ databases">
        <authorList>
            <person name="Peterson S.W."/>
        </authorList>
    </citation>
    <scope>NUCLEOTIDE SEQUENCE [LARGE SCALE GENOMIC DNA]</scope>
    <source>
        <strain evidence="2 3">2B3F</strain>
    </source>
</reference>
<evidence type="ECO:0000256" key="1">
    <source>
        <dbReference type="SAM" id="Phobius"/>
    </source>
</evidence>
<dbReference type="InterPro" id="IPR007436">
    <property type="entry name" value="DUF485"/>
</dbReference>
<dbReference type="Pfam" id="PF04341">
    <property type="entry name" value="DUF485"/>
    <property type="match status" value="1"/>
</dbReference>
<gene>
    <name evidence="2" type="ORF">FM125_03510</name>
</gene>
<evidence type="ECO:0000313" key="3">
    <source>
        <dbReference type="Proteomes" id="UP000196230"/>
    </source>
</evidence>
<accession>A0A1R4INI6</accession>
<dbReference type="AlphaFoldDB" id="A0A1R4INI6"/>
<dbReference type="RefSeq" id="WP_070638451.1">
    <property type="nucleotide sequence ID" value="NZ_CP126965.1"/>
</dbReference>
<keyword evidence="1" id="KW-0812">Transmembrane</keyword>
<organism evidence="2 3">
    <name type="scientific">Micrococcus lylae</name>
    <dbReference type="NCBI Taxonomy" id="1273"/>
    <lineage>
        <taxon>Bacteria</taxon>
        <taxon>Bacillati</taxon>
        <taxon>Actinomycetota</taxon>
        <taxon>Actinomycetes</taxon>
        <taxon>Micrococcales</taxon>
        <taxon>Micrococcaceae</taxon>
        <taxon>Micrococcus</taxon>
    </lineage>
</organism>
<feature type="transmembrane region" description="Helical" evidence="1">
    <location>
        <begin position="69"/>
        <end position="91"/>
    </location>
</feature>
<evidence type="ECO:0000313" key="2">
    <source>
        <dbReference type="EMBL" id="SJN21205.1"/>
    </source>
</evidence>
<proteinExistence type="predicted"/>
<dbReference type="EMBL" id="FUKP01000020">
    <property type="protein sequence ID" value="SJN21205.1"/>
    <property type="molecule type" value="Genomic_DNA"/>
</dbReference>